<dbReference type="STRING" id="1603606.DSOUD_3460"/>
<proteinExistence type="predicted"/>
<dbReference type="InterPro" id="IPR002694">
    <property type="entry name" value="Znf_CHC2"/>
</dbReference>
<dbReference type="OrthoDB" id="9763644at2"/>
<dbReference type="InterPro" id="IPR036977">
    <property type="entry name" value="DNA_primase_Znf_CHC2"/>
</dbReference>
<name>A0A0M4D3T8_9BACT</name>
<feature type="domain" description="Zinc finger CHC2-type" evidence="1">
    <location>
        <begin position="17"/>
        <end position="89"/>
    </location>
</feature>
<dbReference type="GO" id="GO:0003677">
    <property type="term" value="F:DNA binding"/>
    <property type="evidence" value="ECO:0007669"/>
    <property type="project" value="InterPro"/>
</dbReference>
<dbReference type="KEGG" id="des:DSOUD_3460"/>
<dbReference type="SUPFAM" id="SSF57783">
    <property type="entry name" value="Zinc beta-ribbon"/>
    <property type="match status" value="1"/>
</dbReference>
<dbReference type="GO" id="GO:0006260">
    <property type="term" value="P:DNA replication"/>
    <property type="evidence" value="ECO:0007669"/>
    <property type="project" value="InterPro"/>
</dbReference>
<dbReference type="AlphaFoldDB" id="A0A0M4D3T8"/>
<dbReference type="Pfam" id="PF01807">
    <property type="entry name" value="Zn_ribbon_DnaG"/>
    <property type="match status" value="1"/>
</dbReference>
<protein>
    <submittedName>
        <fullName evidence="2">CHC2 zinc finger protein</fullName>
    </submittedName>
</protein>
<sequence length="94" mass="10299">MTGERQEWDQEVSARHAVEKVATDLGLQKEGEHYFCPGCQPLGKGNPELAIKQGRFRCFACGAEGDVVGLVKLARHSDLQGAIAWLEKETGEKS</sequence>
<reference evidence="2 3" key="1">
    <citation type="submission" date="2015-07" db="EMBL/GenBank/DDBJ databases">
        <title>Isolation and Genomic Characterization of a Novel Halophilic Metal-Reducing Deltaproteobacterium from the Deep Subsurface.</title>
        <authorList>
            <person name="Badalamenti J.P."/>
            <person name="Summers Z.M."/>
            <person name="Gralnick J.A."/>
            <person name="Bond D.R."/>
        </authorList>
    </citation>
    <scope>NUCLEOTIDE SEQUENCE [LARGE SCALE GENOMIC DNA]</scope>
    <source>
        <strain evidence="2 3">WTL</strain>
    </source>
</reference>
<gene>
    <name evidence="2" type="ORF">DSOUD_3460</name>
</gene>
<dbReference type="Proteomes" id="UP000057158">
    <property type="component" value="Chromosome"/>
</dbReference>
<evidence type="ECO:0000259" key="1">
    <source>
        <dbReference type="Pfam" id="PF01807"/>
    </source>
</evidence>
<evidence type="ECO:0000313" key="3">
    <source>
        <dbReference type="Proteomes" id="UP000057158"/>
    </source>
</evidence>
<dbReference type="PATRIC" id="fig|1603606.3.peg.3721"/>
<dbReference type="EMBL" id="CP010802">
    <property type="protein sequence ID" value="ALC18177.1"/>
    <property type="molecule type" value="Genomic_DNA"/>
</dbReference>
<dbReference type="Gene3D" id="3.90.580.10">
    <property type="entry name" value="Zinc finger, CHC2-type domain"/>
    <property type="match status" value="1"/>
</dbReference>
<accession>A0A0M4D3T8</accession>
<keyword evidence="3" id="KW-1185">Reference proteome</keyword>
<evidence type="ECO:0000313" key="2">
    <source>
        <dbReference type="EMBL" id="ALC18177.1"/>
    </source>
</evidence>
<dbReference type="GO" id="GO:0008270">
    <property type="term" value="F:zinc ion binding"/>
    <property type="evidence" value="ECO:0007669"/>
    <property type="project" value="InterPro"/>
</dbReference>
<dbReference type="GO" id="GO:0003899">
    <property type="term" value="F:DNA-directed RNA polymerase activity"/>
    <property type="evidence" value="ECO:0007669"/>
    <property type="project" value="InterPro"/>
</dbReference>
<organism evidence="2 3">
    <name type="scientific">Desulfuromonas soudanensis</name>
    <dbReference type="NCBI Taxonomy" id="1603606"/>
    <lineage>
        <taxon>Bacteria</taxon>
        <taxon>Pseudomonadati</taxon>
        <taxon>Thermodesulfobacteriota</taxon>
        <taxon>Desulfuromonadia</taxon>
        <taxon>Desulfuromonadales</taxon>
        <taxon>Desulfuromonadaceae</taxon>
        <taxon>Desulfuromonas</taxon>
    </lineage>
</organism>
<dbReference type="RefSeq" id="WP_053552117.1">
    <property type="nucleotide sequence ID" value="NZ_CP010802.1"/>
</dbReference>